<proteinExistence type="predicted"/>
<protein>
    <submittedName>
        <fullName evidence="1">Uncharacterized protein</fullName>
    </submittedName>
</protein>
<gene>
    <name evidence="1" type="ORF">HP467_14645</name>
</gene>
<name>A0A850E0U4_9MICO</name>
<dbReference type="Proteomes" id="UP000539146">
    <property type="component" value="Unassembled WGS sequence"/>
</dbReference>
<comment type="caution">
    <text evidence="1">The sequence shown here is derived from an EMBL/GenBank/DDBJ whole genome shotgun (WGS) entry which is preliminary data.</text>
</comment>
<dbReference type="AlphaFoldDB" id="A0A850E0U4"/>
<dbReference type="RefSeq" id="WP_175326628.1">
    <property type="nucleotide sequence ID" value="NZ_JABMCG010000123.1"/>
</dbReference>
<evidence type="ECO:0000313" key="2">
    <source>
        <dbReference type="Proteomes" id="UP000539146"/>
    </source>
</evidence>
<dbReference type="EMBL" id="JABMCG010000123">
    <property type="protein sequence ID" value="NUU29332.1"/>
    <property type="molecule type" value="Genomic_DNA"/>
</dbReference>
<evidence type="ECO:0000313" key="1">
    <source>
        <dbReference type="EMBL" id="NUU29332.1"/>
    </source>
</evidence>
<sequence>MTDLVLDAQEGRQGYPYVPRNFPSVLADANWCGASFNRGLLRIHDAVSGPDSAKDILKVFSGRVSASADVIAFDWVGR</sequence>
<accession>A0A850E0U4</accession>
<organism evidence="1 2">
    <name type="scientific">Curtobacterium citreum</name>
    <dbReference type="NCBI Taxonomy" id="2036"/>
    <lineage>
        <taxon>Bacteria</taxon>
        <taxon>Bacillati</taxon>
        <taxon>Actinomycetota</taxon>
        <taxon>Actinomycetes</taxon>
        <taxon>Micrococcales</taxon>
        <taxon>Microbacteriaceae</taxon>
        <taxon>Curtobacterium</taxon>
    </lineage>
</organism>
<reference evidence="1 2" key="1">
    <citation type="submission" date="2020-05" db="EMBL/GenBank/DDBJ databases">
        <title>Genome Sequencing of Type Strains.</title>
        <authorList>
            <person name="Lemaire J.F."/>
            <person name="Inderbitzin P."/>
            <person name="Gregorio O.A."/>
            <person name="Collins S.B."/>
            <person name="Wespe N."/>
            <person name="Knight-Connoni V."/>
        </authorList>
    </citation>
    <scope>NUCLEOTIDE SEQUENCE [LARGE SCALE GENOMIC DNA]</scope>
    <source>
        <strain evidence="1 2">DSM 20512</strain>
    </source>
</reference>